<evidence type="ECO:0000256" key="5">
    <source>
        <dbReference type="SAM" id="Phobius"/>
    </source>
</evidence>
<sequence>MPCAIAVILESRAFDILARVLLTLVFWSAGIGKLVDVSAGAAEMEGFGLTPGWAFNAATLTLQIGASLLIILDRWTWLATGALAVFTLLTIPIAHPFWAKEGEAAFRDLTVALEHVSVIGGLAVFAILSRSAMRRRLWG</sequence>
<accession>A0ABS5EX21</accession>
<name>A0ABS5EX21_9PROT</name>
<evidence type="ECO:0000256" key="1">
    <source>
        <dbReference type="ARBA" id="ARBA00004141"/>
    </source>
</evidence>
<keyword evidence="2 5" id="KW-0812">Transmembrane</keyword>
<dbReference type="InterPro" id="IPR032808">
    <property type="entry name" value="DoxX"/>
</dbReference>
<keyword evidence="4 5" id="KW-0472">Membrane</keyword>
<feature type="transmembrane region" description="Helical" evidence="5">
    <location>
        <begin position="110"/>
        <end position="128"/>
    </location>
</feature>
<organism evidence="6 7">
    <name type="scientific">Plastoroseomonas hellenica</name>
    <dbReference type="NCBI Taxonomy" id="2687306"/>
    <lineage>
        <taxon>Bacteria</taxon>
        <taxon>Pseudomonadati</taxon>
        <taxon>Pseudomonadota</taxon>
        <taxon>Alphaproteobacteria</taxon>
        <taxon>Acetobacterales</taxon>
        <taxon>Acetobacteraceae</taxon>
        <taxon>Plastoroseomonas</taxon>
    </lineage>
</organism>
<dbReference type="EMBL" id="JAAGBB010000011">
    <property type="protein sequence ID" value="MBR0664844.1"/>
    <property type="molecule type" value="Genomic_DNA"/>
</dbReference>
<comment type="caution">
    <text evidence="6">The sequence shown here is derived from an EMBL/GenBank/DDBJ whole genome shotgun (WGS) entry which is preliminary data.</text>
</comment>
<feature type="transmembrane region" description="Helical" evidence="5">
    <location>
        <begin position="77"/>
        <end position="98"/>
    </location>
</feature>
<reference evidence="7" key="1">
    <citation type="journal article" date="2021" name="Syst. Appl. Microbiol.">
        <title>Roseomonas hellenica sp. nov., isolated from roots of wild-growing Alkanna tinctoria.</title>
        <authorList>
            <person name="Rat A."/>
            <person name="Naranjo H.D."/>
            <person name="Lebbe L."/>
            <person name="Cnockaert M."/>
            <person name="Krigas N."/>
            <person name="Grigoriadou K."/>
            <person name="Maloupa E."/>
            <person name="Willems A."/>
        </authorList>
    </citation>
    <scope>NUCLEOTIDE SEQUENCE [LARGE SCALE GENOMIC DNA]</scope>
    <source>
        <strain evidence="7">LMG 31523</strain>
    </source>
</reference>
<evidence type="ECO:0000256" key="3">
    <source>
        <dbReference type="ARBA" id="ARBA00022989"/>
    </source>
</evidence>
<dbReference type="Proteomes" id="UP001196870">
    <property type="component" value="Unassembled WGS sequence"/>
</dbReference>
<evidence type="ECO:0000256" key="2">
    <source>
        <dbReference type="ARBA" id="ARBA00022692"/>
    </source>
</evidence>
<proteinExistence type="predicted"/>
<evidence type="ECO:0000313" key="6">
    <source>
        <dbReference type="EMBL" id="MBR0664844.1"/>
    </source>
</evidence>
<protein>
    <submittedName>
        <fullName evidence="6">DoxX family protein</fullName>
    </submittedName>
</protein>
<feature type="transmembrane region" description="Helical" evidence="5">
    <location>
        <begin position="52"/>
        <end position="72"/>
    </location>
</feature>
<gene>
    <name evidence="6" type="ORF">GXW71_10820</name>
</gene>
<keyword evidence="3 5" id="KW-1133">Transmembrane helix</keyword>
<evidence type="ECO:0000256" key="4">
    <source>
        <dbReference type="ARBA" id="ARBA00023136"/>
    </source>
</evidence>
<keyword evidence="7" id="KW-1185">Reference proteome</keyword>
<feature type="transmembrane region" description="Helical" evidence="5">
    <location>
        <begin position="12"/>
        <end position="32"/>
    </location>
</feature>
<comment type="subcellular location">
    <subcellularLocation>
        <location evidence="1">Membrane</location>
        <topology evidence="1">Multi-pass membrane protein</topology>
    </subcellularLocation>
</comment>
<evidence type="ECO:0000313" key="7">
    <source>
        <dbReference type="Proteomes" id="UP001196870"/>
    </source>
</evidence>
<dbReference type="Pfam" id="PF07681">
    <property type="entry name" value="DoxX"/>
    <property type="match status" value="1"/>
</dbReference>